<gene>
    <name evidence="2" type="ORF">M8C21_033937</name>
</gene>
<name>A0AAD5C1F4_AMBAR</name>
<accession>A0AAD5C1F4</accession>
<dbReference type="PANTHER" id="PTHR33384:SF22">
    <property type="match status" value="1"/>
</dbReference>
<keyword evidence="3" id="KW-1185">Reference proteome</keyword>
<dbReference type="EMBL" id="JAMZMK010010023">
    <property type="protein sequence ID" value="KAI7733342.1"/>
    <property type="molecule type" value="Genomic_DNA"/>
</dbReference>
<evidence type="ECO:0000313" key="2">
    <source>
        <dbReference type="EMBL" id="KAI7733342.1"/>
    </source>
</evidence>
<dbReference type="AlphaFoldDB" id="A0AAD5C1F4"/>
<protein>
    <submittedName>
        <fullName evidence="2">Uncharacterized protein</fullName>
    </submittedName>
</protein>
<feature type="region of interest" description="Disordered" evidence="1">
    <location>
        <begin position="117"/>
        <end position="186"/>
    </location>
</feature>
<sequence>MNTHPTSHFKLPLFTPSLSPSLPPSFPASPPPSPKVLLILPQDLIMNRFAFANKQPNNNNALVTVGDTMNGVVCPKPRRFHHNIHPIESKPRMDLLDMILTKECYDGERATNFLPSSPPFFSGSPPNRASNPLAQDAMFGKEDPNPFSHAFEASPSSSARGSCGRGQKHPAVRVEGFNSRGISAVA</sequence>
<reference evidence="2" key="1">
    <citation type="submission" date="2022-06" db="EMBL/GenBank/DDBJ databases">
        <title>Uncovering the hologenomic basis of an extraordinary plant invasion.</title>
        <authorList>
            <person name="Bieker V.C."/>
            <person name="Martin M.D."/>
            <person name="Gilbert T."/>
            <person name="Hodgins K."/>
            <person name="Battlay P."/>
            <person name="Petersen B."/>
            <person name="Wilson J."/>
        </authorList>
    </citation>
    <scope>NUCLEOTIDE SEQUENCE</scope>
    <source>
        <strain evidence="2">AA19_3_7</strain>
        <tissue evidence="2">Leaf</tissue>
    </source>
</reference>
<evidence type="ECO:0000313" key="3">
    <source>
        <dbReference type="Proteomes" id="UP001206925"/>
    </source>
</evidence>
<proteinExistence type="predicted"/>
<dbReference type="PANTHER" id="PTHR33384">
    <property type="entry name" value="EXPRESSED PROTEIN"/>
    <property type="match status" value="1"/>
</dbReference>
<organism evidence="2 3">
    <name type="scientific">Ambrosia artemisiifolia</name>
    <name type="common">Common ragweed</name>
    <dbReference type="NCBI Taxonomy" id="4212"/>
    <lineage>
        <taxon>Eukaryota</taxon>
        <taxon>Viridiplantae</taxon>
        <taxon>Streptophyta</taxon>
        <taxon>Embryophyta</taxon>
        <taxon>Tracheophyta</taxon>
        <taxon>Spermatophyta</taxon>
        <taxon>Magnoliopsida</taxon>
        <taxon>eudicotyledons</taxon>
        <taxon>Gunneridae</taxon>
        <taxon>Pentapetalae</taxon>
        <taxon>asterids</taxon>
        <taxon>campanulids</taxon>
        <taxon>Asterales</taxon>
        <taxon>Asteraceae</taxon>
        <taxon>Asteroideae</taxon>
        <taxon>Heliantheae alliance</taxon>
        <taxon>Heliantheae</taxon>
        <taxon>Ambrosia</taxon>
    </lineage>
</organism>
<dbReference type="Proteomes" id="UP001206925">
    <property type="component" value="Unassembled WGS sequence"/>
</dbReference>
<comment type="caution">
    <text evidence="2">The sequence shown here is derived from an EMBL/GenBank/DDBJ whole genome shotgun (WGS) entry which is preliminary data.</text>
</comment>
<evidence type="ECO:0000256" key="1">
    <source>
        <dbReference type="SAM" id="MobiDB-lite"/>
    </source>
</evidence>